<feature type="non-terminal residue" evidence="2">
    <location>
        <position position="454"/>
    </location>
</feature>
<evidence type="ECO:0000313" key="3">
    <source>
        <dbReference type="Proteomes" id="UP000306236"/>
    </source>
</evidence>
<gene>
    <name evidence="2" type="ORF">E8K88_13515</name>
</gene>
<dbReference type="EMBL" id="SSWX01000018">
    <property type="protein sequence ID" value="THJ32040.1"/>
    <property type="molecule type" value="Genomic_DNA"/>
</dbReference>
<dbReference type="OrthoDB" id="9767863at2"/>
<organism evidence="2 3">
    <name type="scientific">Lampropedia aestuarii</name>
    <dbReference type="NCBI Taxonomy" id="2562762"/>
    <lineage>
        <taxon>Bacteria</taxon>
        <taxon>Pseudomonadati</taxon>
        <taxon>Pseudomonadota</taxon>
        <taxon>Betaproteobacteria</taxon>
        <taxon>Burkholderiales</taxon>
        <taxon>Comamonadaceae</taxon>
        <taxon>Lampropedia</taxon>
    </lineage>
</organism>
<keyword evidence="1" id="KW-0812">Transmembrane</keyword>
<name>A0A4S5BI91_9BURK</name>
<evidence type="ECO:0000256" key="1">
    <source>
        <dbReference type="SAM" id="Phobius"/>
    </source>
</evidence>
<sequence>MKNSIFSRSFIAIFLFLTLIYSLWMLAFWPGVFGQDSLAILLEVDTKREFQSGKPPFWFLHTYIFYGPTKLVEIPIIVQITLCIFIFSRILAWMYSNNLKKSFIFSIIFIACGPSVIYYVSSLYSDGIYAVCLSGLMFEVWRCCKNKKIDLTSGIMLFACIPYAIFSRPNGILNISIIVILFVFLRGLERKKAIALFTPWLAIGVTASVLFPIKHPIGTIFPMALYETVGFLEHRPMGNWERNEPRVTEKTVQALTSSGKTLEHISQFYDHYYWDPLIFFPDGPALLSLPENSKKRIIKEFFKYNLWHNFPAFAASRVNIFFHATLAMGGIPGPTNADNVLHQTQAISSIRPIEFITNQYLDKYFSFSERHHGFIWAPWIGYLTIIIALIISFSKRATLEASIISVYAIQFLAVFIFSIAGEYRYLLSFFTAPLVTLPIISYLRGTSQNPTKAE</sequence>
<feature type="transmembrane region" description="Helical" evidence="1">
    <location>
        <begin position="374"/>
        <end position="394"/>
    </location>
</feature>
<evidence type="ECO:0008006" key="4">
    <source>
        <dbReference type="Google" id="ProtNLM"/>
    </source>
</evidence>
<feature type="transmembrane region" description="Helical" evidence="1">
    <location>
        <begin position="425"/>
        <end position="443"/>
    </location>
</feature>
<feature type="transmembrane region" description="Helical" evidence="1">
    <location>
        <begin position="401"/>
        <end position="419"/>
    </location>
</feature>
<keyword evidence="1" id="KW-0472">Membrane</keyword>
<comment type="caution">
    <text evidence="2">The sequence shown here is derived from an EMBL/GenBank/DDBJ whole genome shotgun (WGS) entry which is preliminary data.</text>
</comment>
<keyword evidence="1" id="KW-1133">Transmembrane helix</keyword>
<feature type="transmembrane region" description="Helical" evidence="1">
    <location>
        <begin position="102"/>
        <end position="121"/>
    </location>
</feature>
<keyword evidence="3" id="KW-1185">Reference proteome</keyword>
<feature type="transmembrane region" description="Helical" evidence="1">
    <location>
        <begin position="195"/>
        <end position="213"/>
    </location>
</feature>
<dbReference type="AlphaFoldDB" id="A0A4S5BI91"/>
<protein>
    <recommendedName>
        <fullName evidence="4">Glycosyltransferase RgtA/B/C/D-like domain-containing protein</fullName>
    </recommendedName>
</protein>
<evidence type="ECO:0000313" key="2">
    <source>
        <dbReference type="EMBL" id="THJ32040.1"/>
    </source>
</evidence>
<feature type="transmembrane region" description="Helical" evidence="1">
    <location>
        <begin position="76"/>
        <end position="95"/>
    </location>
</feature>
<feature type="transmembrane region" description="Helical" evidence="1">
    <location>
        <begin position="12"/>
        <end position="32"/>
    </location>
</feature>
<accession>A0A4S5BI91</accession>
<proteinExistence type="predicted"/>
<dbReference type="RefSeq" id="WP_136407205.1">
    <property type="nucleotide sequence ID" value="NZ_SSWX01000018.1"/>
</dbReference>
<feature type="transmembrane region" description="Helical" evidence="1">
    <location>
        <begin position="172"/>
        <end position="188"/>
    </location>
</feature>
<reference evidence="2 3" key="1">
    <citation type="submission" date="2019-04" db="EMBL/GenBank/DDBJ databases">
        <title>Lampropedia sp YIM MLB12 draf genome.</title>
        <authorList>
            <person name="Wang Y.-X."/>
        </authorList>
    </citation>
    <scope>NUCLEOTIDE SEQUENCE [LARGE SCALE GENOMIC DNA]</scope>
    <source>
        <strain evidence="2 3">YIM MLB12</strain>
    </source>
</reference>
<dbReference type="Proteomes" id="UP000306236">
    <property type="component" value="Unassembled WGS sequence"/>
</dbReference>